<feature type="transmembrane region" description="Helical" evidence="18">
    <location>
        <begin position="269"/>
        <end position="288"/>
    </location>
</feature>
<evidence type="ECO:0000256" key="16">
    <source>
        <dbReference type="ARBA" id="ARBA00034066"/>
    </source>
</evidence>
<evidence type="ECO:0000256" key="15">
    <source>
        <dbReference type="ARBA" id="ARBA00030679"/>
    </source>
</evidence>
<organism evidence="22 23">
    <name type="scientific">Halorubrum alkaliphilum</name>
    <dbReference type="NCBI Taxonomy" id="261290"/>
    <lineage>
        <taxon>Archaea</taxon>
        <taxon>Methanobacteriati</taxon>
        <taxon>Methanobacteriota</taxon>
        <taxon>Stenosarchaea group</taxon>
        <taxon>Halobacteria</taxon>
        <taxon>Halobacteriales</taxon>
        <taxon>Haloferacaceae</taxon>
        <taxon>Halorubrum</taxon>
    </lineage>
</organism>
<dbReference type="EC" id="2.4.99.21" evidence="6"/>
<evidence type="ECO:0000256" key="3">
    <source>
        <dbReference type="ARBA" id="ARBA00004651"/>
    </source>
</evidence>
<dbReference type="InterPro" id="IPR026410">
    <property type="entry name" value="OlisacTrfase_arch"/>
</dbReference>
<feature type="transmembrane region" description="Helical" evidence="18">
    <location>
        <begin position="242"/>
        <end position="257"/>
    </location>
</feature>
<feature type="transmembrane region" description="Helical" evidence="18">
    <location>
        <begin position="300"/>
        <end position="320"/>
    </location>
</feature>
<feature type="transmembrane region" description="Helical" evidence="18">
    <location>
        <begin position="483"/>
        <end position="500"/>
    </location>
</feature>
<evidence type="ECO:0000256" key="14">
    <source>
        <dbReference type="ARBA" id="ARBA00023211"/>
    </source>
</evidence>
<evidence type="ECO:0000256" key="11">
    <source>
        <dbReference type="ARBA" id="ARBA00022842"/>
    </source>
</evidence>
<dbReference type="EMBL" id="JAGGKQ010000003">
    <property type="protein sequence ID" value="MBP1921684.1"/>
    <property type="molecule type" value="Genomic_DNA"/>
</dbReference>
<feature type="transmembrane region" description="Helical" evidence="18">
    <location>
        <begin position="455"/>
        <end position="476"/>
    </location>
</feature>
<comment type="cofactor">
    <cofactor evidence="1">
        <name>Mn(2+)</name>
        <dbReference type="ChEBI" id="CHEBI:29035"/>
    </cofactor>
</comment>
<evidence type="ECO:0000313" key="22">
    <source>
        <dbReference type="EMBL" id="MBP1921684.1"/>
    </source>
</evidence>
<keyword evidence="8 22" id="KW-0808">Transferase</keyword>
<evidence type="ECO:0000259" key="20">
    <source>
        <dbReference type="Pfam" id="PF18079"/>
    </source>
</evidence>
<feature type="compositionally biased region" description="Acidic residues" evidence="17">
    <location>
        <begin position="1005"/>
        <end position="1035"/>
    </location>
</feature>
<keyword evidence="7 22" id="KW-0328">Glycosyltransferase</keyword>
<dbReference type="InterPro" id="IPR041154">
    <property type="entry name" value="AglB_P1"/>
</dbReference>
<comment type="similarity">
    <text evidence="5">Belongs to the STT3 family.</text>
</comment>
<feature type="transmembrane region" description="Helical" evidence="18">
    <location>
        <begin position="123"/>
        <end position="143"/>
    </location>
</feature>
<feature type="transmembrane region" description="Helical" evidence="18">
    <location>
        <begin position="506"/>
        <end position="527"/>
    </location>
</feature>
<keyword evidence="9 18" id="KW-0812">Transmembrane</keyword>
<evidence type="ECO:0000256" key="17">
    <source>
        <dbReference type="SAM" id="MobiDB-lite"/>
    </source>
</evidence>
<dbReference type="GO" id="GO:0004576">
    <property type="term" value="F:oligosaccharyl transferase activity"/>
    <property type="evidence" value="ECO:0007669"/>
    <property type="project" value="InterPro"/>
</dbReference>
<feature type="transmembrane region" description="Helical" evidence="18">
    <location>
        <begin position="395"/>
        <end position="414"/>
    </location>
</feature>
<dbReference type="GO" id="GO:0046872">
    <property type="term" value="F:metal ion binding"/>
    <property type="evidence" value="ECO:0007669"/>
    <property type="project" value="UniProtKB-KW"/>
</dbReference>
<feature type="transmembrane region" description="Helical" evidence="18">
    <location>
        <begin position="182"/>
        <end position="199"/>
    </location>
</feature>
<dbReference type="PANTHER" id="PTHR13872:SF1">
    <property type="entry name" value="DOLICHYL-DIPHOSPHOOLIGOSACCHARIDE--PROTEIN GLYCOSYLTRANSFERASE SUBUNIT STT3B"/>
    <property type="match status" value="1"/>
</dbReference>
<dbReference type="Pfam" id="PF18079">
    <property type="entry name" value="AglB_L1"/>
    <property type="match status" value="1"/>
</dbReference>
<evidence type="ECO:0000256" key="2">
    <source>
        <dbReference type="ARBA" id="ARBA00001946"/>
    </source>
</evidence>
<proteinExistence type="inferred from homology"/>
<feature type="transmembrane region" description="Helical" evidence="18">
    <location>
        <begin position="21"/>
        <end position="40"/>
    </location>
</feature>
<keyword evidence="23" id="KW-1185">Reference proteome</keyword>
<feature type="region of interest" description="Disordered" evidence="17">
    <location>
        <begin position="998"/>
        <end position="1042"/>
    </location>
</feature>
<dbReference type="RefSeq" id="WP_209483138.1">
    <property type="nucleotide sequence ID" value="NZ_JAGGKQ010000003.1"/>
</dbReference>
<keyword evidence="11" id="KW-0460">Magnesium</keyword>
<dbReference type="InterPro" id="IPR054479">
    <property type="entry name" value="AglB-like_core"/>
</dbReference>
<comment type="pathway">
    <text evidence="4">Protein modification; protein glycosylation.</text>
</comment>
<accession>A0A8T4GB94</accession>
<dbReference type="OrthoDB" id="82393at2157"/>
<feature type="domain" description="Archaeal glycosylation protein B peripheral" evidence="20">
    <location>
        <begin position="880"/>
        <end position="980"/>
    </location>
</feature>
<name>A0A8T4GB94_9EURY</name>
<dbReference type="Pfam" id="PF22627">
    <property type="entry name" value="AglB_core-like"/>
    <property type="match status" value="1"/>
</dbReference>
<feature type="transmembrane region" description="Helical" evidence="18">
    <location>
        <begin position="150"/>
        <end position="170"/>
    </location>
</feature>
<dbReference type="AlphaFoldDB" id="A0A8T4GB94"/>
<evidence type="ECO:0000256" key="4">
    <source>
        <dbReference type="ARBA" id="ARBA00004922"/>
    </source>
</evidence>
<dbReference type="InterPro" id="IPR048307">
    <property type="entry name" value="STT3_N"/>
</dbReference>
<feature type="domain" description="Oligosaccharyl transferase STT3 N-terminal" evidence="19">
    <location>
        <begin position="47"/>
        <end position="260"/>
    </location>
</feature>
<evidence type="ECO:0000256" key="18">
    <source>
        <dbReference type="SAM" id="Phobius"/>
    </source>
</evidence>
<dbReference type="Gene3D" id="3.40.50.12610">
    <property type="match status" value="1"/>
</dbReference>
<dbReference type="Proteomes" id="UP000823588">
    <property type="component" value="Unassembled WGS sequence"/>
</dbReference>
<comment type="cofactor">
    <cofactor evidence="2">
        <name>Mg(2+)</name>
        <dbReference type="ChEBI" id="CHEBI:18420"/>
    </cofactor>
</comment>
<feature type="domain" description="AglB-like core" evidence="21">
    <location>
        <begin position="575"/>
        <end position="689"/>
    </location>
</feature>
<protein>
    <recommendedName>
        <fullName evidence="6">dolichyl-phosphooligosaccharide-protein glycotransferase</fullName>
        <ecNumber evidence="6">2.4.99.21</ecNumber>
    </recommendedName>
    <alternativeName>
        <fullName evidence="15">Oligosaccharyl transferase</fullName>
    </alternativeName>
</protein>
<feature type="transmembrane region" description="Helical" evidence="18">
    <location>
        <begin position="426"/>
        <end position="449"/>
    </location>
</feature>
<keyword evidence="12 18" id="KW-1133">Transmembrane helix</keyword>
<evidence type="ECO:0000256" key="10">
    <source>
        <dbReference type="ARBA" id="ARBA00022723"/>
    </source>
</evidence>
<comment type="caution">
    <text evidence="22">The sequence shown here is derived from an EMBL/GenBank/DDBJ whole genome shotgun (WGS) entry which is preliminary data.</text>
</comment>
<reference evidence="22" key="1">
    <citation type="submission" date="2021-03" db="EMBL/GenBank/DDBJ databases">
        <title>Genomic Encyclopedia of Type Strains, Phase IV (KMG-IV): sequencing the most valuable type-strain genomes for metagenomic binning, comparative biology and taxonomic classification.</title>
        <authorList>
            <person name="Goeker M."/>
        </authorList>
    </citation>
    <scope>NUCLEOTIDE SEQUENCE</scope>
    <source>
        <strain evidence="22">DSM 23564</strain>
    </source>
</reference>
<feature type="region of interest" description="Disordered" evidence="17">
    <location>
        <begin position="930"/>
        <end position="962"/>
    </location>
</feature>
<feature type="transmembrane region" description="Helical" evidence="18">
    <location>
        <begin position="539"/>
        <end position="564"/>
    </location>
</feature>
<evidence type="ECO:0000256" key="12">
    <source>
        <dbReference type="ARBA" id="ARBA00022989"/>
    </source>
</evidence>
<dbReference type="PANTHER" id="PTHR13872">
    <property type="entry name" value="DOLICHYL-DIPHOSPHOOLIGOSACCHARIDE--PROTEIN GLYCOSYLTRANSFERASE SUBUNIT"/>
    <property type="match status" value="1"/>
</dbReference>
<evidence type="ECO:0000313" key="23">
    <source>
        <dbReference type="Proteomes" id="UP000823588"/>
    </source>
</evidence>
<evidence type="ECO:0000256" key="13">
    <source>
        <dbReference type="ARBA" id="ARBA00023136"/>
    </source>
</evidence>
<evidence type="ECO:0000256" key="1">
    <source>
        <dbReference type="ARBA" id="ARBA00001936"/>
    </source>
</evidence>
<sequence>MSQQRDSSDGSSDSALGLLEKWYHVPALLGIVAFMLLTRVQSYGNFIVDGEVYFRGNDPWYHYRETMYLLENYPNTMPFDAWTGFPFGSHVGQFGTLWDQITAVFVFAATPITGGGEEGAMRVMLLMSAIVGTLVAVPTYLIARRFVDRFAAVAGVAVLALLPGTFFSYTLVGFNDHHAGEIFFQVLAVLTFLAAFAVAERETPVWELFLDRDWAALKKPAAYAVAAGGSLGLYMWTWQPGVLMVGFTGIFVAIKITSDVSHGRTPEPIAFAAAVSMTVAGLMQLIPLDDFSFGVTDYSLTQVVLPLGVALGAVFLAWLARQWDSRELDVDTYPPAVGGLLLVSMGFVAVVLTPLWDTVTSEIENTIAFGAGATTRTIGEAAPPLQTSGFAEFVLSQYGLVFFLALFAVLFVLVRPLVRSDETNHTLYAVAAFAVVGSVYAVPNLYAVLGGVVGISWQLLGLLIATAFIVGATFLVRYDTEELYFVVWAAFITSMAFTQVRFNYYLAVIVAIGAAYFLQIVIDTLSLPSIRNLRDIEGWQVMTVGAVLVVLVAPLLFMATPVWAAGAGTGPGDVVQWDESLQWMNDETPHPGELEGAGEPMEYYGTYERPADDDFEYPEGAYGVQSWWDYGHWITTRAERIPNANPFQQGATDAANYLLAPDEAGAAEVLNRQSDEGGDTRYVMVDWQMVTPGAKFNAPVTFYSDDDVAQDDFNWLLYEEVEGGAQPLTEISTQRYYESQMIRLYEYHGSAAEPEPIVVNWDDQQFRSQTGEAVDLRTTPASPEEESVIEFDTMEEAEAFVDEQGGTAQIGGVGSNPEERVEALENYRLVHATESSAMESPGYLQRVFQDQQATGLGADELRDTTPSWVKTFERVPSTSVEGSGAEPNEEVEATVEMEMPNSDETFEYTQFAEADADGEFTLTLPYSTTGYDEWGPDEGYTNTSVRAAGPYEITTEPTTDDDLYTTERVGEVDVTEGQVIGEDDTTPTVELEERILDCPAGDSDCPIDSEDEGNGTDGDDSNESETEDGADESGDDAAAIDASASVGVATVAGTVGVSTSSPRV</sequence>
<dbReference type="Gene3D" id="2.60.40.3390">
    <property type="match status" value="1"/>
</dbReference>
<dbReference type="GO" id="GO:0005886">
    <property type="term" value="C:plasma membrane"/>
    <property type="evidence" value="ECO:0007669"/>
    <property type="project" value="UniProtKB-SubCell"/>
</dbReference>
<keyword evidence="14" id="KW-0464">Manganese</keyword>
<evidence type="ECO:0000259" key="21">
    <source>
        <dbReference type="Pfam" id="PF22627"/>
    </source>
</evidence>
<evidence type="ECO:0000256" key="7">
    <source>
        <dbReference type="ARBA" id="ARBA00022676"/>
    </source>
</evidence>
<comment type="catalytic activity">
    <reaction evidence="16">
        <text>an archaeal dolichyl phosphooligosaccharide + [protein]-L-asparagine = an archaeal dolichyl phosphate + a glycoprotein with the oligosaccharide chain attached by N-beta-D-glycosyl linkage to a protein L-asparagine.</text>
        <dbReference type="EC" id="2.4.99.21"/>
    </reaction>
</comment>
<feature type="transmembrane region" description="Helical" evidence="18">
    <location>
        <begin position="332"/>
        <end position="356"/>
    </location>
</feature>
<dbReference type="NCBIfam" id="TIGR04154">
    <property type="entry name" value="archaeo_STT3"/>
    <property type="match status" value="1"/>
</dbReference>
<gene>
    <name evidence="22" type="ORF">J2751_000677</name>
</gene>
<evidence type="ECO:0000256" key="5">
    <source>
        <dbReference type="ARBA" id="ARBA00010810"/>
    </source>
</evidence>
<evidence type="ECO:0000256" key="6">
    <source>
        <dbReference type="ARBA" id="ARBA00012602"/>
    </source>
</evidence>
<keyword evidence="10" id="KW-0479">Metal-binding</keyword>
<keyword evidence="13 18" id="KW-0472">Membrane</keyword>
<dbReference type="Pfam" id="PF02516">
    <property type="entry name" value="STT3"/>
    <property type="match status" value="1"/>
</dbReference>
<comment type="subcellular location">
    <subcellularLocation>
        <location evidence="3">Cell membrane</location>
        <topology evidence="3">Multi-pass membrane protein</topology>
    </subcellularLocation>
</comment>
<evidence type="ECO:0000259" key="19">
    <source>
        <dbReference type="Pfam" id="PF02516"/>
    </source>
</evidence>
<evidence type="ECO:0000256" key="8">
    <source>
        <dbReference type="ARBA" id="ARBA00022679"/>
    </source>
</evidence>
<dbReference type="InterPro" id="IPR003674">
    <property type="entry name" value="Oligo_trans_STT3"/>
</dbReference>
<evidence type="ECO:0000256" key="9">
    <source>
        <dbReference type="ARBA" id="ARBA00022692"/>
    </source>
</evidence>